<organism evidence="1">
    <name type="scientific">Cucumis melo</name>
    <name type="common">Muskmelon</name>
    <dbReference type="NCBI Taxonomy" id="3656"/>
    <lineage>
        <taxon>Eukaryota</taxon>
        <taxon>Viridiplantae</taxon>
        <taxon>Streptophyta</taxon>
        <taxon>Embryophyta</taxon>
        <taxon>Tracheophyta</taxon>
        <taxon>Spermatophyta</taxon>
        <taxon>Magnoliopsida</taxon>
        <taxon>eudicotyledons</taxon>
        <taxon>Gunneridae</taxon>
        <taxon>Pentapetalae</taxon>
        <taxon>rosids</taxon>
        <taxon>fabids</taxon>
        <taxon>Cucurbitales</taxon>
        <taxon>Cucurbitaceae</taxon>
        <taxon>Benincaseae</taxon>
        <taxon>Cucumis</taxon>
    </lineage>
</organism>
<dbReference type="EnsemblPlants" id="MELO3C028711.2.1">
    <property type="protein sequence ID" value="MELO3C028711.2.1"/>
    <property type="gene ID" value="MELO3C028711.2"/>
</dbReference>
<evidence type="ECO:0000313" key="1">
    <source>
        <dbReference type="EnsemblPlants" id="MELO3C028711.2.1"/>
    </source>
</evidence>
<reference evidence="1" key="1">
    <citation type="submission" date="2023-03" db="UniProtKB">
        <authorList>
            <consortium name="EnsemblPlants"/>
        </authorList>
    </citation>
    <scope>IDENTIFICATION</scope>
</reference>
<accession>A0A9I9E4P3</accession>
<protein>
    <submittedName>
        <fullName evidence="1">Uncharacterized protein</fullName>
    </submittedName>
</protein>
<dbReference type="AlphaFoldDB" id="A0A9I9E4P3"/>
<sequence length="82" mass="9137">MDVPPCTLQNFLLYCSSMASQISFFPLNTGANIPSLRLGTWQATDGLLTNAIVVAVKGYRVISVDILCVWNHQEWIQTFEST</sequence>
<dbReference type="Gramene" id="MELO3C028711.2.1">
    <property type="protein sequence ID" value="MELO3C028711.2.1"/>
    <property type="gene ID" value="MELO3C028711.2"/>
</dbReference>
<name>A0A9I9E4P3_CUCME</name>
<proteinExistence type="predicted"/>